<dbReference type="Pfam" id="PF24117">
    <property type="entry name" value="DUF7391"/>
    <property type="match status" value="1"/>
</dbReference>
<feature type="region of interest" description="Disordered" evidence="1">
    <location>
        <begin position="61"/>
        <end position="84"/>
    </location>
</feature>
<accession>A0A1X0A597</accession>
<reference evidence="2 3" key="1">
    <citation type="submission" date="2017-02" db="EMBL/GenBank/DDBJ databases">
        <title>The new phylogeny of genus Mycobacterium.</title>
        <authorList>
            <person name="Tortoli E."/>
            <person name="Trovato A."/>
            <person name="Cirillo D.M."/>
        </authorList>
    </citation>
    <scope>NUCLEOTIDE SEQUENCE [LARGE SCALE GENOMIC DNA]</scope>
    <source>
        <strain evidence="2 3">RW6</strain>
    </source>
</reference>
<gene>
    <name evidence="2" type="ORF">BST13_33100</name>
</gene>
<dbReference type="OrthoDB" id="4726384at2"/>
<dbReference type="RefSeq" id="WP_083169739.1">
    <property type="nucleotide sequence ID" value="NZ_MVHF01000054.1"/>
</dbReference>
<proteinExistence type="predicted"/>
<name>A0A1X0A597_9MYCO</name>
<dbReference type="EMBL" id="MVHF01000054">
    <property type="protein sequence ID" value="ORA25162.1"/>
    <property type="molecule type" value="Genomic_DNA"/>
</dbReference>
<dbReference type="Proteomes" id="UP000192448">
    <property type="component" value="Unassembled WGS sequence"/>
</dbReference>
<evidence type="ECO:0000256" key="1">
    <source>
        <dbReference type="SAM" id="MobiDB-lite"/>
    </source>
</evidence>
<evidence type="ECO:0000313" key="2">
    <source>
        <dbReference type="EMBL" id="ORA25162.1"/>
    </source>
</evidence>
<dbReference type="InterPro" id="IPR055815">
    <property type="entry name" value="DUF7391"/>
</dbReference>
<evidence type="ECO:0000313" key="3">
    <source>
        <dbReference type="Proteomes" id="UP000192448"/>
    </source>
</evidence>
<dbReference type="STRING" id="1927124.BST13_33100"/>
<protein>
    <submittedName>
        <fullName evidence="2">Uncharacterized protein</fullName>
    </submittedName>
</protein>
<organism evidence="2 3">
    <name type="scientific">Mycobacterium aquaticum</name>
    <dbReference type="NCBI Taxonomy" id="1927124"/>
    <lineage>
        <taxon>Bacteria</taxon>
        <taxon>Bacillati</taxon>
        <taxon>Actinomycetota</taxon>
        <taxon>Actinomycetes</taxon>
        <taxon>Mycobacteriales</taxon>
        <taxon>Mycobacteriaceae</taxon>
        <taxon>Mycobacterium</taxon>
    </lineage>
</organism>
<dbReference type="AlphaFoldDB" id="A0A1X0A597"/>
<sequence length="241" mass="25785">MTSPIEEQQNRAVARGVRAEVDDVPFRDWCCGTRITRPHAAGCAYEPGPELGAAGHRDHVHLPPTEAVSEPPSAPTPAEGPVSAAASSVPAYGFKKAAEEDLDLPSGGRVRIRRLRKMQVIDLKLMDILDGFGPELLKDIRGDDPVRAERAQEEAARAFVDPETSDKVFGPVNRVVAAAVVCPRVVLDGPSTDEQINASEIEIEDKMAIFNAALPNELKSAALGEQLAALKSVRNEPDAGV</sequence>
<keyword evidence="3" id="KW-1185">Reference proteome</keyword>
<comment type="caution">
    <text evidence="2">The sequence shown here is derived from an EMBL/GenBank/DDBJ whole genome shotgun (WGS) entry which is preliminary data.</text>
</comment>